<keyword evidence="8" id="KW-0472">Membrane</keyword>
<evidence type="ECO:0000256" key="7">
    <source>
        <dbReference type="ARBA" id="ARBA00023128"/>
    </source>
</evidence>
<evidence type="ECO:0000256" key="4">
    <source>
        <dbReference type="ARBA" id="ARBA00022547"/>
    </source>
</evidence>
<dbReference type="AlphaFoldDB" id="A0A0C9SXE7"/>
<keyword evidence="9" id="KW-0066">ATP synthesis</keyword>
<dbReference type="Proteomes" id="UP000053263">
    <property type="component" value="Unassembled WGS sequence"/>
</dbReference>
<organism evidence="11 12">
    <name type="scientific">Plicaturopsis crispa FD-325 SS-3</name>
    <dbReference type="NCBI Taxonomy" id="944288"/>
    <lineage>
        <taxon>Eukaryota</taxon>
        <taxon>Fungi</taxon>
        <taxon>Dikarya</taxon>
        <taxon>Basidiomycota</taxon>
        <taxon>Agaricomycotina</taxon>
        <taxon>Agaricomycetes</taxon>
        <taxon>Agaricomycetidae</taxon>
        <taxon>Amylocorticiales</taxon>
        <taxon>Amylocorticiaceae</taxon>
        <taxon>Plicatura</taxon>
        <taxon>Plicaturopsis crispa</taxon>
    </lineage>
</organism>
<dbReference type="GO" id="GO:0045259">
    <property type="term" value="C:proton-transporting ATP synthase complex"/>
    <property type="evidence" value="ECO:0007669"/>
    <property type="project" value="UniProtKB-KW"/>
</dbReference>
<dbReference type="OrthoDB" id="437at2759"/>
<evidence type="ECO:0000256" key="10">
    <source>
        <dbReference type="SAM" id="MobiDB-lite"/>
    </source>
</evidence>
<keyword evidence="5" id="KW-0375">Hydrogen ion transport</keyword>
<keyword evidence="7" id="KW-0496">Mitochondrion</keyword>
<evidence type="ECO:0000256" key="5">
    <source>
        <dbReference type="ARBA" id="ARBA00022781"/>
    </source>
</evidence>
<evidence type="ECO:0000313" key="12">
    <source>
        <dbReference type="Proteomes" id="UP000053263"/>
    </source>
</evidence>
<evidence type="ECO:0000256" key="3">
    <source>
        <dbReference type="ARBA" id="ARBA00022448"/>
    </source>
</evidence>
<dbReference type="GO" id="GO:0031966">
    <property type="term" value="C:mitochondrial membrane"/>
    <property type="evidence" value="ECO:0007669"/>
    <property type="project" value="UniProtKB-SubCell"/>
</dbReference>
<proteinExistence type="inferred from homology"/>
<gene>
    <name evidence="11" type="ORF">PLICRDRAFT_167855</name>
</gene>
<comment type="subcellular location">
    <subcellularLocation>
        <location evidence="1">Mitochondrion membrane</location>
    </subcellularLocation>
</comment>
<protein>
    <submittedName>
        <fullName evidence="11">Uncharacterized protein</fullName>
    </submittedName>
</protein>
<comment type="similarity">
    <text evidence="2">Belongs to the ATPase g subunit family.</text>
</comment>
<feature type="region of interest" description="Disordered" evidence="10">
    <location>
        <begin position="1"/>
        <end position="38"/>
    </location>
</feature>
<dbReference type="EMBL" id="KN832571">
    <property type="protein sequence ID" value="KII84325.1"/>
    <property type="molecule type" value="Genomic_DNA"/>
</dbReference>
<reference evidence="11 12" key="1">
    <citation type="submission" date="2014-06" db="EMBL/GenBank/DDBJ databases">
        <title>Evolutionary Origins and Diversification of the Mycorrhizal Mutualists.</title>
        <authorList>
            <consortium name="DOE Joint Genome Institute"/>
            <consortium name="Mycorrhizal Genomics Consortium"/>
            <person name="Kohler A."/>
            <person name="Kuo A."/>
            <person name="Nagy L.G."/>
            <person name="Floudas D."/>
            <person name="Copeland A."/>
            <person name="Barry K.W."/>
            <person name="Cichocki N."/>
            <person name="Veneault-Fourrey C."/>
            <person name="LaButti K."/>
            <person name="Lindquist E.A."/>
            <person name="Lipzen A."/>
            <person name="Lundell T."/>
            <person name="Morin E."/>
            <person name="Murat C."/>
            <person name="Riley R."/>
            <person name="Ohm R."/>
            <person name="Sun H."/>
            <person name="Tunlid A."/>
            <person name="Henrissat B."/>
            <person name="Grigoriev I.V."/>
            <person name="Hibbett D.S."/>
            <person name="Martin F."/>
        </authorList>
    </citation>
    <scope>NUCLEOTIDE SEQUENCE [LARGE SCALE GENOMIC DNA]</scope>
    <source>
        <strain evidence="11 12">FD-325 SS-3</strain>
    </source>
</reference>
<evidence type="ECO:0000256" key="6">
    <source>
        <dbReference type="ARBA" id="ARBA00023065"/>
    </source>
</evidence>
<dbReference type="HOGENOM" id="CLU_118199_0_0_1"/>
<evidence type="ECO:0000256" key="8">
    <source>
        <dbReference type="ARBA" id="ARBA00023136"/>
    </source>
</evidence>
<sequence length="161" mass="17995">MRSALTPLRPAIRSRLPPHRLASTNASAEAAQKKAQEALGSAQKQAERLWESTKKFLGPVGEKAGNLLGGYREPLVYNLKVARELAKQVYLAERLQPPADLPTIKSAYSTLWSRAKNPSYWREIARNGEWAKVAIYGVEAYGIFKIGEIIGRRHLVGYELH</sequence>
<keyword evidence="6" id="KW-0406">Ion transport</keyword>
<dbReference type="GO" id="GO:0015986">
    <property type="term" value="P:proton motive force-driven ATP synthesis"/>
    <property type="evidence" value="ECO:0007669"/>
    <property type="project" value="InterPro"/>
</dbReference>
<accession>A0A0C9SXE7</accession>
<dbReference type="Pfam" id="PF04718">
    <property type="entry name" value="ATP-synt_G"/>
    <property type="match status" value="1"/>
</dbReference>
<keyword evidence="12" id="KW-1185">Reference proteome</keyword>
<name>A0A0C9SXE7_PLICR</name>
<evidence type="ECO:0000256" key="2">
    <source>
        <dbReference type="ARBA" id="ARBA00005699"/>
    </source>
</evidence>
<dbReference type="InterPro" id="IPR006808">
    <property type="entry name" value="ATP_synth_F0_gsu_mt"/>
</dbReference>
<evidence type="ECO:0000256" key="9">
    <source>
        <dbReference type="ARBA" id="ARBA00023310"/>
    </source>
</evidence>
<evidence type="ECO:0000256" key="1">
    <source>
        <dbReference type="ARBA" id="ARBA00004325"/>
    </source>
</evidence>
<keyword evidence="4" id="KW-0138">CF(0)</keyword>
<evidence type="ECO:0000313" key="11">
    <source>
        <dbReference type="EMBL" id="KII84325.1"/>
    </source>
</evidence>
<dbReference type="GO" id="GO:0015078">
    <property type="term" value="F:proton transmembrane transporter activity"/>
    <property type="evidence" value="ECO:0007669"/>
    <property type="project" value="InterPro"/>
</dbReference>
<keyword evidence="3" id="KW-0813">Transport</keyword>